<evidence type="ECO:0000259" key="10">
    <source>
        <dbReference type="Pfam" id="PF00924"/>
    </source>
</evidence>
<evidence type="ECO:0000256" key="5">
    <source>
        <dbReference type="ARBA" id="ARBA00022989"/>
    </source>
</evidence>
<feature type="domain" description="Mechanosensitive ion channel MscS C-terminal" evidence="11">
    <location>
        <begin position="467"/>
        <end position="548"/>
    </location>
</feature>
<feature type="transmembrane region" description="Helical" evidence="8">
    <location>
        <begin position="347"/>
        <end position="365"/>
    </location>
</feature>
<dbReference type="InterPro" id="IPR049278">
    <property type="entry name" value="MS_channel_C"/>
</dbReference>
<dbReference type="GO" id="GO:0005886">
    <property type="term" value="C:plasma membrane"/>
    <property type="evidence" value="ECO:0007669"/>
    <property type="project" value="UniProtKB-SubCell"/>
</dbReference>
<feature type="domain" description="Mechanosensitive ion channel MscS" evidence="10">
    <location>
        <begin position="390"/>
        <end position="455"/>
    </location>
</feature>
<evidence type="ECO:0000256" key="7">
    <source>
        <dbReference type="SAM" id="MobiDB-lite"/>
    </source>
</evidence>
<dbReference type="InterPro" id="IPR006685">
    <property type="entry name" value="MscS_channel_2nd"/>
</dbReference>
<dbReference type="OrthoDB" id="9809206at2"/>
<feature type="chain" id="PRO_5018993703" evidence="9">
    <location>
        <begin position="24"/>
        <end position="592"/>
    </location>
</feature>
<dbReference type="InterPro" id="IPR023408">
    <property type="entry name" value="MscS_beta-dom_sf"/>
</dbReference>
<gene>
    <name evidence="12" type="ORF">EI427_04580</name>
</gene>
<feature type="compositionally biased region" description="Basic and acidic residues" evidence="7">
    <location>
        <begin position="568"/>
        <end position="592"/>
    </location>
</feature>
<dbReference type="InterPro" id="IPR045275">
    <property type="entry name" value="MscS_archaea/bacteria_type"/>
</dbReference>
<evidence type="ECO:0000256" key="6">
    <source>
        <dbReference type="ARBA" id="ARBA00023136"/>
    </source>
</evidence>
<evidence type="ECO:0000256" key="3">
    <source>
        <dbReference type="ARBA" id="ARBA00022475"/>
    </source>
</evidence>
<dbReference type="Gene3D" id="2.30.30.60">
    <property type="match status" value="1"/>
</dbReference>
<dbReference type="PANTHER" id="PTHR30221">
    <property type="entry name" value="SMALL-CONDUCTANCE MECHANOSENSITIVE CHANNEL"/>
    <property type="match status" value="1"/>
</dbReference>
<keyword evidence="5 8" id="KW-1133">Transmembrane helix</keyword>
<dbReference type="GO" id="GO:0008381">
    <property type="term" value="F:mechanosensitive monoatomic ion channel activity"/>
    <property type="evidence" value="ECO:0007669"/>
    <property type="project" value="InterPro"/>
</dbReference>
<dbReference type="Proteomes" id="UP000267268">
    <property type="component" value="Chromosome 1"/>
</dbReference>
<feature type="region of interest" description="Disordered" evidence="7">
    <location>
        <begin position="567"/>
        <end position="592"/>
    </location>
</feature>
<evidence type="ECO:0000313" key="13">
    <source>
        <dbReference type="Proteomes" id="UP000267268"/>
    </source>
</evidence>
<feature type="signal peptide" evidence="9">
    <location>
        <begin position="1"/>
        <end position="23"/>
    </location>
</feature>
<protein>
    <submittedName>
        <fullName evidence="12">Mechanosensitive ion channel family protein</fullName>
    </submittedName>
</protein>
<name>A0A3S9P012_9BACT</name>
<dbReference type="InterPro" id="IPR011066">
    <property type="entry name" value="MscS_channel_C_sf"/>
</dbReference>
<dbReference type="RefSeq" id="WP_126612102.1">
    <property type="nucleotide sequence ID" value="NZ_CP034562.1"/>
</dbReference>
<organism evidence="12 13">
    <name type="scientific">Flammeovirga pectinis</name>
    <dbReference type="NCBI Taxonomy" id="2494373"/>
    <lineage>
        <taxon>Bacteria</taxon>
        <taxon>Pseudomonadati</taxon>
        <taxon>Bacteroidota</taxon>
        <taxon>Cytophagia</taxon>
        <taxon>Cytophagales</taxon>
        <taxon>Flammeovirgaceae</taxon>
        <taxon>Flammeovirga</taxon>
    </lineage>
</organism>
<feature type="transmembrane region" description="Helical" evidence="8">
    <location>
        <begin position="185"/>
        <end position="204"/>
    </location>
</feature>
<reference evidence="12 13" key="1">
    <citation type="submission" date="2018-12" db="EMBL/GenBank/DDBJ databases">
        <title>Flammeovirga pectinis sp. nov., isolated from the gut of the Korean scallop, Patinopecten yessoensis.</title>
        <authorList>
            <person name="Bae J.-W."/>
            <person name="Jeong Y.-S."/>
            <person name="Kang W."/>
        </authorList>
    </citation>
    <scope>NUCLEOTIDE SEQUENCE [LARGE SCALE GENOMIC DNA]</scope>
    <source>
        <strain evidence="12 13">L12M1</strain>
    </source>
</reference>
<dbReference type="Gene3D" id="3.30.70.100">
    <property type="match status" value="1"/>
</dbReference>
<sequence length="592" mass="68079">MIKRKAFLCLLFCLLGILSNSFAQKSTPQQREKEQLEVYNEIKSLIVADSIYRVYLREQIARLDSLSGAKKKVKQVFLANGIPVAPFNDTLFYVHRRKAVSASIRAKSLEDTLRKIADNTLYLIDSVDLEPFESTYKLVFKGETIHVVDTVDAKLAQMSKINLARERQYAINLSLHEKINYQGKYAGMIALIGLFLLLFFFKMIGKGYRLALIKVVRDNNGWFRNKRVKNVKILTEENQINIARYLLLIIRFGLIFILISLYLPIVGRFSPPLRDISDEFFGYIFNPFIDILKSFIEYTPNLLKIGVVIFVFHYTIQLVKTFADAIADGRLKIQGFYPDWVPPTFKIIKFVLYTFMVIMIFPLLPGAESQEFKGISVFVGVLLSIGSTSVITNAISGIVITYMRRFTIGDWIRIGDIMGEVVERSLFVTRLKTSKNEIVTIPNSKISESNTINYSQPINRFKLIIHTTVTIGYDVPWRKVHALLKEAAEITEGLIAGEIPFVLQTSLDDYYVSYQLNAYTKQPEKLARIYSRLHQNIQDIFARDEVEIMSPHYRANREDNEITIPDFKLMHDAPKEEKPPMDNSKTENKPDH</sequence>
<evidence type="ECO:0000259" key="11">
    <source>
        <dbReference type="Pfam" id="PF21082"/>
    </source>
</evidence>
<dbReference type="SUPFAM" id="SSF82689">
    <property type="entry name" value="Mechanosensitive channel protein MscS (YggB), C-terminal domain"/>
    <property type="match status" value="1"/>
</dbReference>
<feature type="transmembrane region" description="Helical" evidence="8">
    <location>
        <begin position="377"/>
        <end position="403"/>
    </location>
</feature>
<dbReference type="SUPFAM" id="SSF50182">
    <property type="entry name" value="Sm-like ribonucleoproteins"/>
    <property type="match status" value="1"/>
</dbReference>
<comment type="similarity">
    <text evidence="2">Belongs to the MscS (TC 1.A.23) family.</text>
</comment>
<evidence type="ECO:0000256" key="8">
    <source>
        <dbReference type="SAM" id="Phobius"/>
    </source>
</evidence>
<evidence type="ECO:0000313" key="12">
    <source>
        <dbReference type="EMBL" id="AZQ61528.1"/>
    </source>
</evidence>
<keyword evidence="13" id="KW-1185">Reference proteome</keyword>
<accession>A0A3S9P012</accession>
<dbReference type="InterPro" id="IPR010920">
    <property type="entry name" value="LSM_dom_sf"/>
</dbReference>
<dbReference type="EMBL" id="CP034562">
    <property type="protein sequence ID" value="AZQ61528.1"/>
    <property type="molecule type" value="Genomic_DNA"/>
</dbReference>
<evidence type="ECO:0000256" key="2">
    <source>
        <dbReference type="ARBA" id="ARBA00008017"/>
    </source>
</evidence>
<feature type="transmembrane region" description="Helical" evidence="8">
    <location>
        <begin position="302"/>
        <end position="326"/>
    </location>
</feature>
<comment type="subcellular location">
    <subcellularLocation>
        <location evidence="1">Cell membrane</location>
        <topology evidence="1">Multi-pass membrane protein</topology>
    </subcellularLocation>
</comment>
<keyword evidence="4 8" id="KW-0812">Transmembrane</keyword>
<dbReference type="KEGG" id="fll:EI427_04580"/>
<keyword evidence="9" id="KW-0732">Signal</keyword>
<proteinExistence type="inferred from homology"/>
<dbReference type="Pfam" id="PF21082">
    <property type="entry name" value="MS_channel_3rd"/>
    <property type="match status" value="1"/>
</dbReference>
<feature type="transmembrane region" description="Helical" evidence="8">
    <location>
        <begin position="245"/>
        <end position="265"/>
    </location>
</feature>
<dbReference type="Pfam" id="PF00924">
    <property type="entry name" value="MS_channel_2nd"/>
    <property type="match status" value="1"/>
</dbReference>
<evidence type="ECO:0000256" key="9">
    <source>
        <dbReference type="SAM" id="SignalP"/>
    </source>
</evidence>
<keyword evidence="3" id="KW-1003">Cell membrane</keyword>
<evidence type="ECO:0000256" key="1">
    <source>
        <dbReference type="ARBA" id="ARBA00004651"/>
    </source>
</evidence>
<dbReference type="AlphaFoldDB" id="A0A3S9P012"/>
<keyword evidence="6 8" id="KW-0472">Membrane</keyword>
<evidence type="ECO:0000256" key="4">
    <source>
        <dbReference type="ARBA" id="ARBA00022692"/>
    </source>
</evidence>
<dbReference type="PANTHER" id="PTHR30221:SF18">
    <property type="entry name" value="SLL0590 PROTEIN"/>
    <property type="match status" value="1"/>
</dbReference>